<evidence type="ECO:0000256" key="1">
    <source>
        <dbReference type="ARBA" id="ARBA00005045"/>
    </source>
</evidence>
<comment type="caution">
    <text evidence="10">The sequence shown here is derived from an EMBL/GenBank/DDBJ whole genome shotgun (WGS) entry which is preliminary data.</text>
</comment>
<evidence type="ECO:0000313" key="11">
    <source>
        <dbReference type="Proteomes" id="UP001501358"/>
    </source>
</evidence>
<dbReference type="PANTHER" id="PTHR43697">
    <property type="entry name" value="SERYL-TRNA SYNTHETASE"/>
    <property type="match status" value="1"/>
</dbReference>
<proteinExistence type="inferred from homology"/>
<evidence type="ECO:0000259" key="9">
    <source>
        <dbReference type="Pfam" id="PF02403"/>
    </source>
</evidence>
<dbReference type="InterPro" id="IPR045864">
    <property type="entry name" value="aa-tRNA-synth_II/BPL/LPL"/>
</dbReference>
<dbReference type="Proteomes" id="UP001501358">
    <property type="component" value="Unassembled WGS sequence"/>
</dbReference>
<dbReference type="Gene3D" id="3.30.930.10">
    <property type="entry name" value="Bira Bifunctional Protein, Domain 2"/>
    <property type="match status" value="1"/>
</dbReference>
<keyword evidence="11" id="KW-1185">Reference proteome</keyword>
<evidence type="ECO:0000256" key="8">
    <source>
        <dbReference type="SAM" id="Coils"/>
    </source>
</evidence>
<evidence type="ECO:0000256" key="5">
    <source>
        <dbReference type="ARBA" id="ARBA00033352"/>
    </source>
</evidence>
<evidence type="ECO:0000256" key="3">
    <source>
        <dbReference type="ARBA" id="ARBA00022490"/>
    </source>
</evidence>
<evidence type="ECO:0000256" key="7">
    <source>
        <dbReference type="ARBA" id="ARBA00048823"/>
    </source>
</evidence>
<dbReference type="Gene3D" id="1.10.287.40">
    <property type="entry name" value="Serine-tRNA synthetase, tRNA binding domain"/>
    <property type="match status" value="1"/>
</dbReference>
<evidence type="ECO:0000313" key="10">
    <source>
        <dbReference type="EMBL" id="GAA2470920.1"/>
    </source>
</evidence>
<gene>
    <name evidence="10" type="ORF">GCM10010406_03130</name>
</gene>
<dbReference type="PANTHER" id="PTHR43697:SF1">
    <property type="entry name" value="SERINE--TRNA LIGASE"/>
    <property type="match status" value="1"/>
</dbReference>
<evidence type="ECO:0000256" key="6">
    <source>
        <dbReference type="ARBA" id="ARBA00047929"/>
    </source>
</evidence>
<comment type="catalytic activity">
    <reaction evidence="6">
        <text>tRNA(Sec) + L-serine + ATP = L-seryl-tRNA(Sec) + AMP + diphosphate + H(+)</text>
        <dbReference type="Rhea" id="RHEA:42580"/>
        <dbReference type="Rhea" id="RHEA-COMP:9742"/>
        <dbReference type="Rhea" id="RHEA-COMP:10128"/>
        <dbReference type="ChEBI" id="CHEBI:15378"/>
        <dbReference type="ChEBI" id="CHEBI:30616"/>
        <dbReference type="ChEBI" id="CHEBI:33019"/>
        <dbReference type="ChEBI" id="CHEBI:33384"/>
        <dbReference type="ChEBI" id="CHEBI:78442"/>
        <dbReference type="ChEBI" id="CHEBI:78533"/>
        <dbReference type="ChEBI" id="CHEBI:456215"/>
        <dbReference type="EC" id="6.1.1.11"/>
    </reaction>
</comment>
<keyword evidence="4" id="KW-0648">Protein biosynthesis</keyword>
<evidence type="ECO:0000256" key="2">
    <source>
        <dbReference type="ARBA" id="ARBA00010728"/>
    </source>
</evidence>
<dbReference type="Pfam" id="PF02403">
    <property type="entry name" value="Seryl_tRNA_N"/>
    <property type="match status" value="1"/>
</dbReference>
<accession>A0ABP5Y112</accession>
<keyword evidence="3" id="KW-0963">Cytoplasm</keyword>
<comment type="catalytic activity">
    <reaction evidence="7">
        <text>tRNA(Ser) + L-serine + ATP = L-seryl-tRNA(Ser) + AMP + diphosphate + H(+)</text>
        <dbReference type="Rhea" id="RHEA:12292"/>
        <dbReference type="Rhea" id="RHEA-COMP:9669"/>
        <dbReference type="Rhea" id="RHEA-COMP:9703"/>
        <dbReference type="ChEBI" id="CHEBI:15378"/>
        <dbReference type="ChEBI" id="CHEBI:30616"/>
        <dbReference type="ChEBI" id="CHEBI:33019"/>
        <dbReference type="ChEBI" id="CHEBI:33384"/>
        <dbReference type="ChEBI" id="CHEBI:78442"/>
        <dbReference type="ChEBI" id="CHEBI:78533"/>
        <dbReference type="ChEBI" id="CHEBI:456215"/>
        <dbReference type="EC" id="6.1.1.11"/>
    </reaction>
</comment>
<comment type="similarity">
    <text evidence="2">Belongs to the class-II aminoacyl-tRNA synthetase family. Type-1 seryl-tRNA synthetase subfamily.</text>
</comment>
<organism evidence="10 11">
    <name type="scientific">Streptomyces thermolineatus</name>
    <dbReference type="NCBI Taxonomy" id="44033"/>
    <lineage>
        <taxon>Bacteria</taxon>
        <taxon>Bacillati</taxon>
        <taxon>Actinomycetota</taxon>
        <taxon>Actinomycetes</taxon>
        <taxon>Kitasatosporales</taxon>
        <taxon>Streptomycetaceae</taxon>
        <taxon>Streptomyces</taxon>
    </lineage>
</organism>
<dbReference type="SUPFAM" id="SSF158682">
    <property type="entry name" value="TerB-like"/>
    <property type="match status" value="1"/>
</dbReference>
<sequence>MHDPRVLIDMGDEAVRRLARRGYSLNLSSLESLWTRRNQSIRTADELRAESKRIAQDVQRTAKAGGDISALKDTARKLKEQSREVEAEQEQVQEELTRFLLSIPNLPSDEAPDGDSEEFAVEQRRIGSPPDFPFEPKDHVDLGDSMGILDFGRATKALRAPLQCSAVVDEQLAHLVDIDPAEVWRRIDAEPGDLSDLLDVADRVAAADGAVNAREKAVISELRERCRRN</sequence>
<feature type="coiled-coil region" evidence="8">
    <location>
        <begin position="68"/>
        <end position="98"/>
    </location>
</feature>
<dbReference type="InterPro" id="IPR042103">
    <property type="entry name" value="SerRS_1_N_sf"/>
</dbReference>
<evidence type="ECO:0000256" key="4">
    <source>
        <dbReference type="ARBA" id="ARBA00022917"/>
    </source>
</evidence>
<dbReference type="InterPro" id="IPR029024">
    <property type="entry name" value="TerB-like"/>
</dbReference>
<dbReference type="InterPro" id="IPR015866">
    <property type="entry name" value="Ser-tRNA-synth_1_N"/>
</dbReference>
<protein>
    <recommendedName>
        <fullName evidence="5">Seryl-tRNA(Ser/Sec) synthetase</fullName>
    </recommendedName>
</protein>
<feature type="domain" description="Serine-tRNA synthetase type1 N-terminal" evidence="9">
    <location>
        <begin position="1"/>
        <end position="107"/>
    </location>
</feature>
<dbReference type="SUPFAM" id="SSF46589">
    <property type="entry name" value="tRNA-binding arm"/>
    <property type="match status" value="1"/>
</dbReference>
<dbReference type="EMBL" id="BAAATA010000001">
    <property type="protein sequence ID" value="GAA2470920.1"/>
    <property type="molecule type" value="Genomic_DNA"/>
</dbReference>
<dbReference type="InterPro" id="IPR010978">
    <property type="entry name" value="tRNA-bd_arm"/>
</dbReference>
<comment type="pathway">
    <text evidence="1">Aminoacyl-tRNA biosynthesis; selenocysteinyl-tRNA(Sec) biosynthesis; L-seryl-tRNA(Sec) from L-serine and tRNA(Sec): step 1/1.</text>
</comment>
<keyword evidence="8" id="KW-0175">Coiled coil</keyword>
<name>A0ABP5Y112_9ACTN</name>
<reference evidence="11" key="1">
    <citation type="journal article" date="2019" name="Int. J. Syst. Evol. Microbiol.">
        <title>The Global Catalogue of Microorganisms (GCM) 10K type strain sequencing project: providing services to taxonomists for standard genome sequencing and annotation.</title>
        <authorList>
            <consortium name="The Broad Institute Genomics Platform"/>
            <consortium name="The Broad Institute Genome Sequencing Center for Infectious Disease"/>
            <person name="Wu L."/>
            <person name="Ma J."/>
        </authorList>
    </citation>
    <scope>NUCLEOTIDE SEQUENCE [LARGE SCALE GENOMIC DNA]</scope>
    <source>
        <strain evidence="11">JCM 6307</strain>
    </source>
</reference>